<dbReference type="InterPro" id="IPR010982">
    <property type="entry name" value="Lambda_DNA-bd_dom_sf"/>
</dbReference>
<proteinExistence type="predicted"/>
<dbReference type="Gene3D" id="1.10.260.40">
    <property type="entry name" value="lambda repressor-like DNA-binding domains"/>
    <property type="match status" value="1"/>
</dbReference>
<dbReference type="AlphaFoldDB" id="A0A2B7VFH4"/>
<accession>A0A2B7VFH4</accession>
<organism evidence="1 2">
    <name type="scientific">Bacillus toyonensis</name>
    <dbReference type="NCBI Taxonomy" id="155322"/>
    <lineage>
        <taxon>Bacteria</taxon>
        <taxon>Bacillati</taxon>
        <taxon>Bacillota</taxon>
        <taxon>Bacilli</taxon>
        <taxon>Bacillales</taxon>
        <taxon>Bacillaceae</taxon>
        <taxon>Bacillus</taxon>
        <taxon>Bacillus cereus group</taxon>
    </lineage>
</organism>
<dbReference type="InterPro" id="IPR001387">
    <property type="entry name" value="Cro/C1-type_HTH"/>
</dbReference>
<dbReference type="GO" id="GO:0003677">
    <property type="term" value="F:DNA binding"/>
    <property type="evidence" value="ECO:0007669"/>
    <property type="project" value="InterPro"/>
</dbReference>
<dbReference type="Pfam" id="PF01381">
    <property type="entry name" value="HTH_3"/>
    <property type="match status" value="1"/>
</dbReference>
<reference evidence="1 2" key="1">
    <citation type="submission" date="2017-09" db="EMBL/GenBank/DDBJ databases">
        <title>Large-scale bioinformatics analysis of Bacillus genomes uncovers conserved roles of natural products in bacterial physiology.</title>
        <authorList>
            <consortium name="Agbiome Team Llc"/>
            <person name="Bleich R.M."/>
            <person name="Grubbs K.J."/>
            <person name="Santa Maria K.C."/>
            <person name="Allen S.E."/>
            <person name="Farag S."/>
            <person name="Shank E.A."/>
            <person name="Bowers A."/>
        </authorList>
    </citation>
    <scope>NUCLEOTIDE SEQUENCE [LARGE SCALE GENOMIC DNA]</scope>
    <source>
        <strain evidence="1 2">AFS094862</strain>
    </source>
</reference>
<sequence>MKKVNLEKIKKLRKKSGLSVEDVSRDLGYKTVNGYYYLETGRNKFSAENLAMVAEILGISISALFFEENLAKMAIVEGAEQND</sequence>
<name>A0A2B7VFH4_9BACI</name>
<dbReference type="EMBL" id="NVOI01000126">
    <property type="protein sequence ID" value="PGG83044.1"/>
    <property type="molecule type" value="Genomic_DNA"/>
</dbReference>
<gene>
    <name evidence="1" type="ORF">CON73_27205</name>
</gene>
<evidence type="ECO:0000313" key="1">
    <source>
        <dbReference type="EMBL" id="PGG83044.1"/>
    </source>
</evidence>
<dbReference type="SMART" id="SM00530">
    <property type="entry name" value="HTH_XRE"/>
    <property type="match status" value="1"/>
</dbReference>
<dbReference type="SUPFAM" id="SSF47413">
    <property type="entry name" value="lambda repressor-like DNA-binding domains"/>
    <property type="match status" value="1"/>
</dbReference>
<evidence type="ECO:0000313" key="2">
    <source>
        <dbReference type="Proteomes" id="UP000225320"/>
    </source>
</evidence>
<comment type="caution">
    <text evidence="1">The sequence shown here is derived from an EMBL/GenBank/DDBJ whole genome shotgun (WGS) entry which is preliminary data.</text>
</comment>
<dbReference type="CDD" id="cd00093">
    <property type="entry name" value="HTH_XRE"/>
    <property type="match status" value="1"/>
</dbReference>
<protein>
    <submittedName>
        <fullName evidence="1">Transcriptional regulator</fullName>
    </submittedName>
</protein>
<dbReference type="Proteomes" id="UP000225320">
    <property type="component" value="Unassembled WGS sequence"/>
</dbReference>
<dbReference type="PROSITE" id="PS50943">
    <property type="entry name" value="HTH_CROC1"/>
    <property type="match status" value="1"/>
</dbReference>